<feature type="region of interest" description="Disordered" evidence="1">
    <location>
        <begin position="269"/>
        <end position="435"/>
    </location>
</feature>
<evidence type="ECO:0000313" key="2">
    <source>
        <dbReference type="EMBL" id="CAL5222875.1"/>
    </source>
</evidence>
<keyword evidence="3" id="KW-1185">Reference proteome</keyword>
<dbReference type="EMBL" id="CAXHTA020000007">
    <property type="protein sequence ID" value="CAL5222875.1"/>
    <property type="molecule type" value="Genomic_DNA"/>
</dbReference>
<protein>
    <submittedName>
        <fullName evidence="2">G5301 protein</fullName>
    </submittedName>
</protein>
<feature type="compositionally biased region" description="Basic and acidic residues" evidence="1">
    <location>
        <begin position="344"/>
        <end position="357"/>
    </location>
</feature>
<feature type="region of interest" description="Disordered" evidence="1">
    <location>
        <begin position="1"/>
        <end position="29"/>
    </location>
</feature>
<feature type="compositionally biased region" description="Polar residues" evidence="1">
    <location>
        <begin position="45"/>
        <end position="64"/>
    </location>
</feature>
<feature type="compositionally biased region" description="Basic and acidic residues" evidence="1">
    <location>
        <begin position="107"/>
        <end position="122"/>
    </location>
</feature>
<feature type="compositionally biased region" description="Basic and acidic residues" evidence="1">
    <location>
        <begin position="388"/>
        <end position="397"/>
    </location>
</feature>
<feature type="compositionally biased region" description="Polar residues" evidence="1">
    <location>
        <begin position="1"/>
        <end position="12"/>
    </location>
</feature>
<evidence type="ECO:0000256" key="1">
    <source>
        <dbReference type="SAM" id="MobiDB-lite"/>
    </source>
</evidence>
<gene>
    <name evidence="2" type="primary">g5301</name>
    <name evidence="2" type="ORF">VP750_LOCUS4534</name>
</gene>
<dbReference type="Proteomes" id="UP001497392">
    <property type="component" value="Unassembled WGS sequence"/>
</dbReference>
<accession>A0ABP1FSH8</accession>
<sequence>MSANLQRASTGQAAAFPGRTTNKKHHQNHTAGCLGLPVLLWRPQNSPSIPETLSCSRARPSQGQHGIRAHAAAGEQPSPDEEIPADDASRAIMEEIAAEDAAAAEQLKGKEPVHDLFPKGEAARLSPKQQRERLAKLSGRPLRNTRAPRRPSRRSVDLLDTRGQPDIGSMGAVAKALDLRPQLPLPPVPRLEPLAARQAQADSASPYVPRQDGSEGIGSYARKIAEAGLDLSASPREVVYNHPMVAKARLDAAIAAGYDPDAEFRSMLGRLMTDDELEGAEVDEDRQKPEAQKQPQSTTPDLDTDFMEQLTEEERQSEEDVLNPEWDADMDVKNEVEEDNLAEDFDRALNESMAAKDEDGDDREGFAVWEGDEEEADSIDDIVSRLTEISEDRESSGDAKSTSRKAGQKKADLMSRKPKFSWRDFGPSRTPEQTD</sequence>
<feature type="region of interest" description="Disordered" evidence="1">
    <location>
        <begin position="45"/>
        <end position="154"/>
    </location>
</feature>
<organism evidence="2 3">
    <name type="scientific">Coccomyxa viridis</name>
    <dbReference type="NCBI Taxonomy" id="1274662"/>
    <lineage>
        <taxon>Eukaryota</taxon>
        <taxon>Viridiplantae</taxon>
        <taxon>Chlorophyta</taxon>
        <taxon>core chlorophytes</taxon>
        <taxon>Trebouxiophyceae</taxon>
        <taxon>Trebouxiophyceae incertae sedis</taxon>
        <taxon>Coccomyxaceae</taxon>
        <taxon>Coccomyxa</taxon>
    </lineage>
</organism>
<evidence type="ECO:0000313" key="3">
    <source>
        <dbReference type="Proteomes" id="UP001497392"/>
    </source>
</evidence>
<name>A0ABP1FSH8_9CHLO</name>
<reference evidence="2 3" key="1">
    <citation type="submission" date="2024-06" db="EMBL/GenBank/DDBJ databases">
        <authorList>
            <person name="Kraege A."/>
            <person name="Thomma B."/>
        </authorList>
    </citation>
    <scope>NUCLEOTIDE SEQUENCE [LARGE SCALE GENOMIC DNA]</scope>
</reference>
<comment type="caution">
    <text evidence="2">The sequence shown here is derived from an EMBL/GenBank/DDBJ whole genome shotgun (WGS) entry which is preliminary data.</text>
</comment>
<feature type="compositionally biased region" description="Acidic residues" evidence="1">
    <location>
        <begin position="274"/>
        <end position="284"/>
    </location>
</feature>
<proteinExistence type="predicted"/>
<feature type="compositionally biased region" description="Acidic residues" evidence="1">
    <location>
        <begin position="370"/>
        <end position="380"/>
    </location>
</feature>
<feature type="compositionally biased region" description="Acidic residues" evidence="1">
    <location>
        <begin position="315"/>
        <end position="329"/>
    </location>
</feature>